<dbReference type="PANTHER" id="PTHR14969">
    <property type="entry name" value="SPHINGOSINE-1-PHOSPHATE PHOSPHOHYDROLASE"/>
    <property type="match status" value="1"/>
</dbReference>
<dbReference type="CDD" id="cd03394">
    <property type="entry name" value="PAP2_like_5"/>
    <property type="match status" value="1"/>
</dbReference>
<evidence type="ECO:0000313" key="3">
    <source>
        <dbReference type="EMBL" id="TKC03913.1"/>
    </source>
</evidence>
<dbReference type="Proteomes" id="UP000307244">
    <property type="component" value="Unassembled WGS sequence"/>
</dbReference>
<dbReference type="EMBL" id="SWBQ01000006">
    <property type="protein sequence ID" value="TKC03913.1"/>
    <property type="molecule type" value="Genomic_DNA"/>
</dbReference>
<dbReference type="RefSeq" id="WP_136837551.1">
    <property type="nucleotide sequence ID" value="NZ_SWBQ01000006.1"/>
</dbReference>
<name>A0A4U1CBH0_9SPHI</name>
<dbReference type="AlphaFoldDB" id="A0A4U1CBH0"/>
<evidence type="ECO:0000313" key="4">
    <source>
        <dbReference type="Proteomes" id="UP000307244"/>
    </source>
</evidence>
<comment type="caution">
    <text evidence="3">The sequence shown here is derived from an EMBL/GenBank/DDBJ whole genome shotgun (WGS) entry which is preliminary data.</text>
</comment>
<keyword evidence="4" id="KW-1185">Reference proteome</keyword>
<protein>
    <submittedName>
        <fullName evidence="3">Phosphatase PAP2 family protein</fullName>
    </submittedName>
</protein>
<dbReference type="OrthoDB" id="9773582at2"/>
<dbReference type="Pfam" id="PF01569">
    <property type="entry name" value="PAP2"/>
    <property type="match status" value="1"/>
</dbReference>
<keyword evidence="1" id="KW-0732">Signal</keyword>
<dbReference type="InterPro" id="IPR036938">
    <property type="entry name" value="PAP2/HPO_sf"/>
</dbReference>
<dbReference type="Gene3D" id="1.20.144.10">
    <property type="entry name" value="Phosphatidic acid phosphatase type 2/haloperoxidase"/>
    <property type="match status" value="1"/>
</dbReference>
<dbReference type="SUPFAM" id="SSF48317">
    <property type="entry name" value="Acid phosphatase/Vanadium-dependent haloperoxidase"/>
    <property type="match status" value="1"/>
</dbReference>
<dbReference type="InterPro" id="IPR000326">
    <property type="entry name" value="PAP2/HPO"/>
</dbReference>
<dbReference type="SMART" id="SM00014">
    <property type="entry name" value="acidPPc"/>
    <property type="match status" value="1"/>
</dbReference>
<reference evidence="3 4" key="1">
    <citation type="submission" date="2019-04" db="EMBL/GenBank/DDBJ databases">
        <title>Pedobacter sp. RP-3-15 sp. nov., isolated from Arctic soil.</title>
        <authorList>
            <person name="Dahal R.H."/>
            <person name="Kim D.-U."/>
        </authorList>
    </citation>
    <scope>NUCLEOTIDE SEQUENCE [LARGE SCALE GENOMIC DNA]</scope>
    <source>
        <strain evidence="3 4">RP-3-15</strain>
    </source>
</reference>
<dbReference type="PANTHER" id="PTHR14969:SF13">
    <property type="entry name" value="AT30094P"/>
    <property type="match status" value="1"/>
</dbReference>
<proteinExistence type="predicted"/>
<accession>A0A4U1CBH0</accession>
<feature type="signal peptide" evidence="1">
    <location>
        <begin position="1"/>
        <end position="28"/>
    </location>
</feature>
<evidence type="ECO:0000256" key="1">
    <source>
        <dbReference type="SAM" id="SignalP"/>
    </source>
</evidence>
<organism evidence="3 4">
    <name type="scientific">Pedobacter frigoris</name>
    <dbReference type="NCBI Taxonomy" id="2571272"/>
    <lineage>
        <taxon>Bacteria</taxon>
        <taxon>Pseudomonadati</taxon>
        <taxon>Bacteroidota</taxon>
        <taxon>Sphingobacteriia</taxon>
        <taxon>Sphingobacteriales</taxon>
        <taxon>Sphingobacteriaceae</taxon>
        <taxon>Pedobacter</taxon>
    </lineage>
</organism>
<sequence length="463" mass="50848">MHSPRNSGKVLRRLLTLILALVSPGLHAQIADSIQPLPAKGFWKSELVKKSTVPAILLGSTALVWSKREDIREVRNRYIPTFRYHYDDYLQYAPAATVIALNSLGIKGKHSPARTFVSYAFSIGIMGAMVNGIKYTSKVQRPDAASKNSFPSGHTASAFMNATVLHKEYGQYRHELYSVAGYGMATATALGRGLNNRHWVTDVLAGAAVGIVSTELGYLLAEQIFRGHEINAPLRNNPIPIGNNPSFVEIHLGYAMTTSKDPASEAKGLFTTRGFNFGLEGAWFMNKNFGIGGEFAFSGFPVNSDNIVLDPEISEISTGNYTQAFGVRYLHGGPYFSLPLPHNWFVTGKITGGVSTGSTGNVVLLLDEQHEAEFGVSELPYIKYQPQPTPSFSIGGGIQKRIGRNTAIKAYSTYFLSSHNFEISKLQDIDNDGHFTYEAMPDDYFKLKLSHITFGLGLTAFIW</sequence>
<gene>
    <name evidence="3" type="ORF">FA047_18340</name>
</gene>
<feature type="domain" description="Phosphatidic acid phosphatase type 2/haloperoxidase" evidence="2">
    <location>
        <begin position="116"/>
        <end position="218"/>
    </location>
</feature>
<evidence type="ECO:0000259" key="2">
    <source>
        <dbReference type="SMART" id="SM00014"/>
    </source>
</evidence>
<feature type="chain" id="PRO_5020675032" evidence="1">
    <location>
        <begin position="29"/>
        <end position="463"/>
    </location>
</feature>